<evidence type="ECO:0000313" key="2">
    <source>
        <dbReference type="EMBL" id="KCZ71662.1"/>
    </source>
</evidence>
<dbReference type="Pfam" id="PF03168">
    <property type="entry name" value="LEA_2"/>
    <property type="match status" value="1"/>
</dbReference>
<dbReference type="Gene3D" id="2.60.40.1820">
    <property type="match status" value="1"/>
</dbReference>
<sequence length="148" mass="16425">MAAIIVSGCIEERVELQKPTVTVRDVDVVNVTQEVLNLDVHVIVDNPNPVGANLTRIDFDIYYLQDSESNFLGHGEKYDVEIRSEGQTPVTVPVAVNNTQAIQAVSEMAREGAVTIRVNGSAFLDLEVTQFEIPFEITREITPETLRQ</sequence>
<dbReference type="AlphaFoldDB" id="A0A062V2R5"/>
<protein>
    <submittedName>
        <fullName evidence="2">Conserved secreted protein</fullName>
    </submittedName>
</protein>
<proteinExistence type="predicted"/>
<organism evidence="2 3">
    <name type="scientific">Candidatus Methanoperedens nitratireducens</name>
    <dbReference type="NCBI Taxonomy" id="1392998"/>
    <lineage>
        <taxon>Archaea</taxon>
        <taxon>Methanobacteriati</taxon>
        <taxon>Methanobacteriota</taxon>
        <taxon>Stenosarchaea group</taxon>
        <taxon>Methanomicrobia</taxon>
        <taxon>Methanosarcinales</taxon>
        <taxon>ANME-2 cluster</taxon>
        <taxon>Candidatus Methanoperedentaceae</taxon>
        <taxon>Candidatus Methanoperedens</taxon>
    </lineage>
</organism>
<dbReference type="SUPFAM" id="SSF117070">
    <property type="entry name" value="LEA14-like"/>
    <property type="match status" value="1"/>
</dbReference>
<feature type="domain" description="Late embryogenesis abundant protein LEA-2 subgroup" evidence="1">
    <location>
        <begin position="42"/>
        <end position="137"/>
    </location>
</feature>
<name>A0A062V2R5_9EURY</name>
<comment type="caution">
    <text evidence="2">The sequence shown here is derived from an EMBL/GenBank/DDBJ whole genome shotgun (WGS) entry which is preliminary data.</text>
</comment>
<accession>A0A062V2R5</accession>
<keyword evidence="3" id="KW-1185">Reference proteome</keyword>
<evidence type="ECO:0000313" key="3">
    <source>
        <dbReference type="Proteomes" id="UP000027153"/>
    </source>
</evidence>
<evidence type="ECO:0000259" key="1">
    <source>
        <dbReference type="Pfam" id="PF03168"/>
    </source>
</evidence>
<dbReference type="InterPro" id="IPR004864">
    <property type="entry name" value="LEA_2"/>
</dbReference>
<gene>
    <name evidence="2" type="ORF">ANME2D_02398</name>
</gene>
<dbReference type="Proteomes" id="UP000027153">
    <property type="component" value="Unassembled WGS sequence"/>
</dbReference>
<dbReference type="EMBL" id="JMIY01000005">
    <property type="protein sequence ID" value="KCZ71662.1"/>
    <property type="molecule type" value="Genomic_DNA"/>
</dbReference>
<reference evidence="2 3" key="1">
    <citation type="journal article" date="2013" name="Nature">
        <title>Anaerobic oxidation of methane coupled to nitrate reduction in a novel archaeal lineage.</title>
        <authorList>
            <person name="Haroon M.F."/>
            <person name="Hu S."/>
            <person name="Shi Y."/>
            <person name="Imelfort M."/>
            <person name="Keller J."/>
            <person name="Hugenholtz P."/>
            <person name="Yuan Z."/>
            <person name="Tyson G.W."/>
        </authorList>
    </citation>
    <scope>NUCLEOTIDE SEQUENCE [LARGE SCALE GENOMIC DNA]</scope>
    <source>
        <strain evidence="2 3">ANME-2d</strain>
    </source>
</reference>